<dbReference type="Pfam" id="PF12937">
    <property type="entry name" value="F-box-like"/>
    <property type="match status" value="1"/>
</dbReference>
<protein>
    <recommendedName>
        <fullName evidence="2">F-box domain-containing protein</fullName>
    </recommendedName>
</protein>
<evidence type="ECO:0000256" key="1">
    <source>
        <dbReference type="SAM" id="MobiDB-lite"/>
    </source>
</evidence>
<sequence>MTSLEALPNELLARIISFSDRRSLSRLRLTCKRLEEIAVAKVFERVTLYAHWANDGDKEEGEKTVRDSQSPDSDPGRYIHDDNYGHDSEHYATGTISIEKSMRAMQEYEEDGFIAGSDEEEKEGSISESDPQEEDRRYTNQTYRRVKADDEDVFVAGSDMDGDELDHRARPRRESSRQEQPSAAEASNRPPRPDIFSESLSDFQLYEKKRQQEWEAARPQWARENFPGPPDYDAAAFLNILENERLRKFVKEVQVYTCETHCDHHPKTGHGLYQDSWPRPKFHRRYLSSIQRLGEFPNVCGLTVHFDRHAAEGAWKEDIFQGNDFQHVVLEKIIEAAKESTSHLAVRHLENPQLREGGELDMPRLLLQVASASSLRLSVKHAEMHPGAGTTYRDGNIHHFWETFPALFLLPASNTLTALVLYSDIPLGWFPKLDLQGVHLPKLASLTLGHHILHHNRQVDWIISHEATLRELIFDRCAILYQIGCTMPDWFDDDGYPRKEFEHIPGEYGYSNDPDDEEPEEFERTLFFKSNHLRWSTVFSRLASSLPHLHEFRFGTSSLWDFDTTTTHFRAGATTHLPIMPWEDEHNIKSALFEERYVIWDDWQNEYRPKWMEMDRHGRDEFGVGWRDEWLALAEEYPLCEREDREALQVLVETAKSR</sequence>
<feature type="compositionally biased region" description="Basic and acidic residues" evidence="1">
    <location>
        <begin position="74"/>
        <end position="89"/>
    </location>
</feature>
<feature type="region of interest" description="Disordered" evidence="1">
    <location>
        <begin position="56"/>
        <end position="89"/>
    </location>
</feature>
<dbReference type="OrthoDB" id="3140657at2759"/>
<organism evidence="3 4">
    <name type="scientific">Karstenula rhodostoma CBS 690.94</name>
    <dbReference type="NCBI Taxonomy" id="1392251"/>
    <lineage>
        <taxon>Eukaryota</taxon>
        <taxon>Fungi</taxon>
        <taxon>Dikarya</taxon>
        <taxon>Ascomycota</taxon>
        <taxon>Pezizomycotina</taxon>
        <taxon>Dothideomycetes</taxon>
        <taxon>Pleosporomycetidae</taxon>
        <taxon>Pleosporales</taxon>
        <taxon>Massarineae</taxon>
        <taxon>Didymosphaeriaceae</taxon>
        <taxon>Karstenula</taxon>
    </lineage>
</organism>
<dbReference type="PROSITE" id="PS50181">
    <property type="entry name" value="FBOX"/>
    <property type="match status" value="1"/>
</dbReference>
<feature type="compositionally biased region" description="Basic and acidic residues" evidence="1">
    <location>
        <begin position="165"/>
        <end position="177"/>
    </location>
</feature>
<feature type="domain" description="F-box" evidence="2">
    <location>
        <begin position="1"/>
        <end position="46"/>
    </location>
</feature>
<comment type="caution">
    <text evidence="3">The sequence shown here is derived from an EMBL/GenBank/DDBJ whole genome shotgun (WGS) entry which is preliminary data.</text>
</comment>
<feature type="region of interest" description="Disordered" evidence="1">
    <location>
        <begin position="114"/>
        <end position="197"/>
    </location>
</feature>
<dbReference type="PANTHER" id="PTHR42057:SF2">
    <property type="entry name" value="F-BOX DOMAIN PROTEIN (AFU_ORTHOLOGUE AFUA_4G00200)-RELATED"/>
    <property type="match status" value="1"/>
</dbReference>
<dbReference type="AlphaFoldDB" id="A0A9P4PKY5"/>
<evidence type="ECO:0000313" key="4">
    <source>
        <dbReference type="Proteomes" id="UP000799764"/>
    </source>
</evidence>
<accession>A0A9P4PKY5</accession>
<dbReference type="SUPFAM" id="SSF81383">
    <property type="entry name" value="F-box domain"/>
    <property type="match status" value="1"/>
</dbReference>
<reference evidence="3" key="1">
    <citation type="journal article" date="2020" name="Stud. Mycol.">
        <title>101 Dothideomycetes genomes: a test case for predicting lifestyles and emergence of pathogens.</title>
        <authorList>
            <person name="Haridas S."/>
            <person name="Albert R."/>
            <person name="Binder M."/>
            <person name="Bloem J."/>
            <person name="Labutti K."/>
            <person name="Salamov A."/>
            <person name="Andreopoulos B."/>
            <person name="Baker S."/>
            <person name="Barry K."/>
            <person name="Bills G."/>
            <person name="Bluhm B."/>
            <person name="Cannon C."/>
            <person name="Castanera R."/>
            <person name="Culley D."/>
            <person name="Daum C."/>
            <person name="Ezra D."/>
            <person name="Gonzalez J."/>
            <person name="Henrissat B."/>
            <person name="Kuo A."/>
            <person name="Liang C."/>
            <person name="Lipzen A."/>
            <person name="Lutzoni F."/>
            <person name="Magnuson J."/>
            <person name="Mondo S."/>
            <person name="Nolan M."/>
            <person name="Ohm R."/>
            <person name="Pangilinan J."/>
            <person name="Park H.-J."/>
            <person name="Ramirez L."/>
            <person name="Alfaro M."/>
            <person name="Sun H."/>
            <person name="Tritt A."/>
            <person name="Yoshinaga Y."/>
            <person name="Zwiers L.-H."/>
            <person name="Turgeon B."/>
            <person name="Goodwin S."/>
            <person name="Spatafora J."/>
            <person name="Crous P."/>
            <person name="Grigoriev I."/>
        </authorList>
    </citation>
    <scope>NUCLEOTIDE SEQUENCE</scope>
    <source>
        <strain evidence="3">CBS 690.94</strain>
    </source>
</reference>
<proteinExistence type="predicted"/>
<dbReference type="InterPro" id="IPR001810">
    <property type="entry name" value="F-box_dom"/>
</dbReference>
<evidence type="ECO:0000259" key="2">
    <source>
        <dbReference type="PROSITE" id="PS50181"/>
    </source>
</evidence>
<dbReference type="Proteomes" id="UP000799764">
    <property type="component" value="Unassembled WGS sequence"/>
</dbReference>
<dbReference type="PANTHER" id="PTHR42057">
    <property type="entry name" value="F-BOX DOMAIN PROTEIN (AFU_ORTHOLOGUE AFUA_4G00200)"/>
    <property type="match status" value="1"/>
</dbReference>
<name>A0A9P4PKY5_9PLEO</name>
<gene>
    <name evidence="3" type="ORF">P171DRAFT_471720</name>
</gene>
<feature type="compositionally biased region" description="Basic and acidic residues" evidence="1">
    <location>
        <begin position="56"/>
        <end position="66"/>
    </location>
</feature>
<keyword evidence="4" id="KW-1185">Reference proteome</keyword>
<evidence type="ECO:0000313" key="3">
    <source>
        <dbReference type="EMBL" id="KAF2446101.1"/>
    </source>
</evidence>
<dbReference type="EMBL" id="MU001498">
    <property type="protein sequence ID" value="KAF2446101.1"/>
    <property type="molecule type" value="Genomic_DNA"/>
</dbReference>
<dbReference type="CDD" id="cd09917">
    <property type="entry name" value="F-box_SF"/>
    <property type="match status" value="1"/>
</dbReference>
<dbReference type="InterPro" id="IPR036047">
    <property type="entry name" value="F-box-like_dom_sf"/>
</dbReference>